<proteinExistence type="predicted"/>
<evidence type="ECO:0000313" key="2">
    <source>
        <dbReference type="EMBL" id="PST97845.1"/>
    </source>
</evidence>
<organism evidence="2 3">
    <name type="scientific">Photobacterium aquimaris</name>
    <dbReference type="NCBI Taxonomy" id="512643"/>
    <lineage>
        <taxon>Bacteria</taxon>
        <taxon>Pseudomonadati</taxon>
        <taxon>Pseudomonadota</taxon>
        <taxon>Gammaproteobacteria</taxon>
        <taxon>Vibrionales</taxon>
        <taxon>Vibrionaceae</taxon>
        <taxon>Photobacterium</taxon>
    </lineage>
</organism>
<dbReference type="EMBL" id="PYLY01000058">
    <property type="protein sequence ID" value="PST97845.1"/>
    <property type="molecule type" value="Genomic_DNA"/>
</dbReference>
<name>A0A2T3HT12_9GAMM</name>
<reference evidence="2 3" key="1">
    <citation type="submission" date="2018-03" db="EMBL/GenBank/DDBJ databases">
        <title>Whole genome sequencing of Histamine producing bacteria.</title>
        <authorList>
            <person name="Butler K."/>
        </authorList>
    </citation>
    <scope>NUCLEOTIDE SEQUENCE [LARGE SCALE GENOMIC DNA]</scope>
    <source>
        <strain evidence="2 3">DSM 23343</strain>
    </source>
</reference>
<gene>
    <name evidence="2" type="ORF">C0W81_18870</name>
</gene>
<comment type="caution">
    <text evidence="2">The sequence shown here is derived from an EMBL/GenBank/DDBJ whole genome shotgun (WGS) entry which is preliminary data.</text>
</comment>
<feature type="signal peptide" evidence="1">
    <location>
        <begin position="1"/>
        <end position="23"/>
    </location>
</feature>
<evidence type="ECO:0000256" key="1">
    <source>
        <dbReference type="SAM" id="SignalP"/>
    </source>
</evidence>
<accession>A0A2T3HT12</accession>
<keyword evidence="1" id="KW-0732">Signal</keyword>
<protein>
    <submittedName>
        <fullName evidence="2">Uncharacterized protein</fullName>
    </submittedName>
</protein>
<feature type="chain" id="PRO_5015753590" evidence="1">
    <location>
        <begin position="24"/>
        <end position="151"/>
    </location>
</feature>
<sequence>MKNNTFSLLAIAVSAAFSSAACADINNIVISDSIEDPTHNKAIAISATKSVSITPCRDAEGISHKRIGEIQGSSYRSPLIADGKYISDAEYLVTGVVSAVTTGLEKGFYLFDDDGITTTSNGIFVETDKPLDANIIGQKSVCVVLSKKITA</sequence>
<dbReference type="PROSITE" id="PS51257">
    <property type="entry name" value="PROKAR_LIPOPROTEIN"/>
    <property type="match status" value="1"/>
</dbReference>
<evidence type="ECO:0000313" key="3">
    <source>
        <dbReference type="Proteomes" id="UP000241858"/>
    </source>
</evidence>
<dbReference type="RefSeq" id="WP_061000358.1">
    <property type="nucleotide sequence ID" value="NZ_LNQZ01000032.1"/>
</dbReference>
<dbReference type="Proteomes" id="UP000241858">
    <property type="component" value="Unassembled WGS sequence"/>
</dbReference>
<dbReference type="AlphaFoldDB" id="A0A2T3HT12"/>